<keyword evidence="3" id="KW-1185">Reference proteome</keyword>
<organism evidence="2 3">
    <name type="scientific">Phytophthora fragariaefolia</name>
    <dbReference type="NCBI Taxonomy" id="1490495"/>
    <lineage>
        <taxon>Eukaryota</taxon>
        <taxon>Sar</taxon>
        <taxon>Stramenopiles</taxon>
        <taxon>Oomycota</taxon>
        <taxon>Peronosporomycetes</taxon>
        <taxon>Peronosporales</taxon>
        <taxon>Peronosporaceae</taxon>
        <taxon>Phytophthora</taxon>
    </lineage>
</organism>
<gene>
    <name evidence="2" type="ORF">Pfra01_002238700</name>
</gene>
<evidence type="ECO:0000313" key="2">
    <source>
        <dbReference type="EMBL" id="GMF53930.1"/>
    </source>
</evidence>
<dbReference type="AlphaFoldDB" id="A0A9W6Y623"/>
<proteinExistence type="predicted"/>
<sequence>MAKQYKPTEKARRAKEHNEALGRLERMEEPVGERSDPTEVDDLTSDPTYRPLFGPGSRVTRSGFTNFVRPSNPACDGSRKGLDGRDRRACNEQRHKCRGKPRWCPEGGDLMPFRTMGILNPR</sequence>
<name>A0A9W6Y623_9STRA</name>
<reference evidence="2" key="1">
    <citation type="submission" date="2023-04" db="EMBL/GenBank/DDBJ databases">
        <title>Phytophthora fragariaefolia NBRC 109709.</title>
        <authorList>
            <person name="Ichikawa N."/>
            <person name="Sato H."/>
            <person name="Tonouchi N."/>
        </authorList>
    </citation>
    <scope>NUCLEOTIDE SEQUENCE</scope>
    <source>
        <strain evidence="2">NBRC 109709</strain>
    </source>
</reference>
<feature type="region of interest" description="Disordered" evidence="1">
    <location>
        <begin position="1"/>
        <end position="65"/>
    </location>
</feature>
<protein>
    <submittedName>
        <fullName evidence="2">Unnamed protein product</fullName>
    </submittedName>
</protein>
<evidence type="ECO:0000256" key="1">
    <source>
        <dbReference type="SAM" id="MobiDB-lite"/>
    </source>
</evidence>
<comment type="caution">
    <text evidence="2">The sequence shown here is derived from an EMBL/GenBank/DDBJ whole genome shotgun (WGS) entry which is preliminary data.</text>
</comment>
<feature type="compositionally biased region" description="Basic and acidic residues" evidence="1">
    <location>
        <begin position="1"/>
        <end position="37"/>
    </location>
</feature>
<dbReference type="Proteomes" id="UP001165121">
    <property type="component" value="Unassembled WGS sequence"/>
</dbReference>
<dbReference type="EMBL" id="BSXT01003400">
    <property type="protein sequence ID" value="GMF53930.1"/>
    <property type="molecule type" value="Genomic_DNA"/>
</dbReference>
<evidence type="ECO:0000313" key="3">
    <source>
        <dbReference type="Proteomes" id="UP001165121"/>
    </source>
</evidence>
<accession>A0A9W6Y623</accession>